<keyword evidence="2" id="KW-1185">Reference proteome</keyword>
<proteinExistence type="predicted"/>
<evidence type="ECO:0000256" key="1">
    <source>
        <dbReference type="SAM" id="Phobius"/>
    </source>
</evidence>
<feature type="transmembrane region" description="Helical" evidence="1">
    <location>
        <begin position="76"/>
        <end position="101"/>
    </location>
</feature>
<reference evidence="2" key="1">
    <citation type="submission" date="2024-06" db="UniProtKB">
        <authorList>
            <consortium name="RefSeq"/>
        </authorList>
    </citation>
    <scope>NUCLEOTIDE SEQUENCE [LARGE SCALE GENOMIC DNA]</scope>
    <source>
        <strain evidence="2">MV2-25</strain>
    </source>
</reference>
<reference evidence="3" key="2">
    <citation type="submission" date="2025-08" db="UniProtKB">
        <authorList>
            <consortium name="RefSeq"/>
        </authorList>
    </citation>
    <scope>IDENTIFICATION</scope>
    <source>
        <strain evidence="3">MV-25-SWS-2005</strain>
        <tissue evidence="3">Whole body</tissue>
    </source>
</reference>
<dbReference type="InParanoid" id="A0A6I8VG37"/>
<keyword evidence="1" id="KW-1133">Transmembrane helix</keyword>
<protein>
    <submittedName>
        <fullName evidence="3">Uncharacterized protein</fullName>
    </submittedName>
</protein>
<evidence type="ECO:0000313" key="2">
    <source>
        <dbReference type="Proteomes" id="UP000001819"/>
    </source>
</evidence>
<dbReference type="Proteomes" id="UP000001819">
    <property type="component" value="Chromosome 3"/>
</dbReference>
<keyword evidence="1" id="KW-0812">Transmembrane</keyword>
<dbReference type="RefSeq" id="XP_015040616.2">
    <property type="nucleotide sequence ID" value="XM_015185130.2"/>
</dbReference>
<dbReference type="AlphaFoldDB" id="A0A6I8VG37"/>
<dbReference type="KEGG" id="dpo:26534008"/>
<keyword evidence="1" id="KW-0472">Membrane</keyword>
<accession>A0A6I8VG37</accession>
<evidence type="ECO:0000313" key="3">
    <source>
        <dbReference type="RefSeq" id="XP_015040616.2"/>
    </source>
</evidence>
<sequence>MVKLLLLKHCCFVVNLVWGCYIISGIIWLESLTLAWISFLQIQYSGLYVLVTFLHFTKLFNSIILLYGLLNEKRALVAIFLMTICVCLTIFLVHCVIFATMTPPIEGLETGHYIAMPVYFVIYAYFLWVIYSYYIYTRDPPPHVSSTSIEFAEVVDAR</sequence>
<name>A0A6I8VG37_DROPS</name>
<organism evidence="2 3">
    <name type="scientific">Drosophila pseudoobscura pseudoobscura</name>
    <name type="common">Fruit fly</name>
    <dbReference type="NCBI Taxonomy" id="46245"/>
    <lineage>
        <taxon>Eukaryota</taxon>
        <taxon>Metazoa</taxon>
        <taxon>Ecdysozoa</taxon>
        <taxon>Arthropoda</taxon>
        <taxon>Hexapoda</taxon>
        <taxon>Insecta</taxon>
        <taxon>Pterygota</taxon>
        <taxon>Neoptera</taxon>
        <taxon>Endopterygota</taxon>
        <taxon>Diptera</taxon>
        <taxon>Brachycera</taxon>
        <taxon>Muscomorpha</taxon>
        <taxon>Ephydroidea</taxon>
        <taxon>Drosophilidae</taxon>
        <taxon>Drosophila</taxon>
        <taxon>Sophophora</taxon>
    </lineage>
</organism>
<gene>
    <name evidence="3" type="primary">LOC26534008</name>
</gene>
<feature type="transmembrane region" description="Helical" evidence="1">
    <location>
        <begin position="45"/>
        <end position="69"/>
    </location>
</feature>
<feature type="transmembrane region" description="Helical" evidence="1">
    <location>
        <begin position="113"/>
        <end position="136"/>
    </location>
</feature>
<feature type="transmembrane region" description="Helical" evidence="1">
    <location>
        <begin position="12"/>
        <end position="39"/>
    </location>
</feature>